<feature type="compositionally biased region" description="Acidic residues" evidence="9">
    <location>
        <begin position="276"/>
        <end position="287"/>
    </location>
</feature>
<evidence type="ECO:0000256" key="2">
    <source>
        <dbReference type="ARBA" id="ARBA00008541"/>
    </source>
</evidence>
<keyword evidence="3 8" id="KW-0479">Metal-binding</keyword>
<dbReference type="NCBIfam" id="TIGR01489">
    <property type="entry name" value="DKMTPPase-SF"/>
    <property type="match status" value="1"/>
</dbReference>
<evidence type="ECO:0000256" key="6">
    <source>
        <dbReference type="PIRSR" id="PIRSR031051-1"/>
    </source>
</evidence>
<feature type="region of interest" description="Disordered" evidence="9">
    <location>
        <begin position="269"/>
        <end position="310"/>
    </location>
</feature>
<dbReference type="PIRSF" id="PIRSF031051">
    <property type="entry name" value="PyrdxlP_Pase_PHOSPHO2"/>
    <property type="match status" value="1"/>
</dbReference>
<gene>
    <name evidence="11" type="primary">LOC117147233</name>
</gene>
<feature type="binding site" evidence="8">
    <location>
        <position position="33"/>
    </location>
    <ligand>
        <name>Mg(2+)</name>
        <dbReference type="ChEBI" id="CHEBI:18420"/>
    </ligand>
</feature>
<evidence type="ECO:0000256" key="1">
    <source>
        <dbReference type="ARBA" id="ARBA00001946"/>
    </source>
</evidence>
<evidence type="ECO:0000256" key="5">
    <source>
        <dbReference type="ARBA" id="ARBA00022842"/>
    </source>
</evidence>
<reference evidence="11" key="1">
    <citation type="submission" date="2025-08" db="UniProtKB">
        <authorList>
            <consortium name="RefSeq"/>
        </authorList>
    </citation>
    <scope>IDENTIFICATION</scope>
    <source>
        <strain evidence="11">Mau12</strain>
        <tissue evidence="11">Whole Body</tissue>
    </source>
</reference>
<dbReference type="GO" id="GO:0016791">
    <property type="term" value="F:phosphatase activity"/>
    <property type="evidence" value="ECO:0007669"/>
    <property type="project" value="InterPro"/>
</dbReference>
<dbReference type="Pfam" id="PF06888">
    <property type="entry name" value="Put_Phosphatase"/>
    <property type="match status" value="1"/>
</dbReference>
<feature type="active site" description="Nucleophile" evidence="6">
    <location>
        <position position="33"/>
    </location>
</feature>
<keyword evidence="10" id="KW-1185">Reference proteome</keyword>
<comment type="cofactor">
    <cofactor evidence="1 8">
        <name>Mg(2+)</name>
        <dbReference type="ChEBI" id="CHEBI:18420"/>
    </cofactor>
</comment>
<dbReference type="Gene3D" id="3.40.50.1000">
    <property type="entry name" value="HAD superfamily/HAD-like"/>
    <property type="match status" value="1"/>
</dbReference>
<evidence type="ECO:0000256" key="7">
    <source>
        <dbReference type="PIRSR" id="PIRSR031051-2"/>
    </source>
</evidence>
<dbReference type="InterPro" id="IPR016965">
    <property type="entry name" value="Pase_PHOSPHO-typ"/>
</dbReference>
<evidence type="ECO:0000256" key="8">
    <source>
        <dbReference type="PIRSR" id="PIRSR031051-3"/>
    </source>
</evidence>
<dbReference type="Proteomes" id="UP000515162">
    <property type="component" value="Chromosome X"/>
</dbReference>
<dbReference type="AlphaFoldDB" id="A0A6P8KJZ8"/>
<dbReference type="InterPro" id="IPR006384">
    <property type="entry name" value="HAD_hydro_PyrdxlP_Pase-like"/>
</dbReference>
<evidence type="ECO:0000256" key="4">
    <source>
        <dbReference type="ARBA" id="ARBA00022801"/>
    </source>
</evidence>
<feature type="binding site" evidence="7">
    <location>
        <position position="123"/>
    </location>
    <ligand>
        <name>substrate</name>
    </ligand>
</feature>
<feature type="binding site" evidence="8">
    <location>
        <position position="35"/>
    </location>
    <ligand>
        <name>Mg(2+)</name>
        <dbReference type="ChEBI" id="CHEBI:18420"/>
    </ligand>
</feature>
<feature type="compositionally biased region" description="Basic and acidic residues" evidence="9">
    <location>
        <begin position="288"/>
        <end position="297"/>
    </location>
</feature>
<feature type="active site" description="Proton donor" evidence="6">
    <location>
        <position position="35"/>
    </location>
</feature>
<name>A0A6P8KJZ8_DROMA</name>
<comment type="similarity">
    <text evidence="2">Belongs to the HAD-like hydrolase superfamily. PHOSPHO family.</text>
</comment>
<keyword evidence="4" id="KW-0378">Hydrolase</keyword>
<dbReference type="RefSeq" id="XP_033169935.1">
    <property type="nucleotide sequence ID" value="XM_033314044.1"/>
</dbReference>
<accession>A0A6P8KJZ8</accession>
<evidence type="ECO:0000313" key="10">
    <source>
        <dbReference type="Proteomes" id="UP000515162"/>
    </source>
</evidence>
<dbReference type="FunFam" id="3.40.50.1000:FF:000364">
    <property type="entry name" value="LP01149p"/>
    <property type="match status" value="1"/>
</dbReference>
<keyword evidence="5 8" id="KW-0460">Magnesium</keyword>
<feature type="binding site" evidence="7">
    <location>
        <position position="44"/>
    </location>
    <ligand>
        <name>substrate</name>
    </ligand>
</feature>
<dbReference type="CDD" id="cd16418">
    <property type="entry name" value="HAD_Pase"/>
    <property type="match status" value="1"/>
</dbReference>
<feature type="binding site" evidence="8">
    <location>
        <position position="205"/>
    </location>
    <ligand>
        <name>Mg(2+)</name>
        <dbReference type="ChEBI" id="CHEBI:18420"/>
    </ligand>
</feature>
<dbReference type="NCBIfam" id="TIGR01488">
    <property type="entry name" value="HAD-SF-IB"/>
    <property type="match status" value="1"/>
</dbReference>
<dbReference type="InterPro" id="IPR036412">
    <property type="entry name" value="HAD-like_sf"/>
</dbReference>
<evidence type="ECO:0000256" key="3">
    <source>
        <dbReference type="ARBA" id="ARBA00022723"/>
    </source>
</evidence>
<dbReference type="SUPFAM" id="SSF56784">
    <property type="entry name" value="HAD-like"/>
    <property type="match status" value="1"/>
</dbReference>
<evidence type="ECO:0000256" key="9">
    <source>
        <dbReference type="SAM" id="MobiDB-lite"/>
    </source>
</evidence>
<organism evidence="10 11">
    <name type="scientific">Drosophila mauritiana</name>
    <name type="common">Fruit fly</name>
    <dbReference type="NCBI Taxonomy" id="7226"/>
    <lineage>
        <taxon>Eukaryota</taxon>
        <taxon>Metazoa</taxon>
        <taxon>Ecdysozoa</taxon>
        <taxon>Arthropoda</taxon>
        <taxon>Hexapoda</taxon>
        <taxon>Insecta</taxon>
        <taxon>Pterygota</taxon>
        <taxon>Neoptera</taxon>
        <taxon>Endopterygota</taxon>
        <taxon>Diptera</taxon>
        <taxon>Brachycera</taxon>
        <taxon>Muscomorpha</taxon>
        <taxon>Ephydroidea</taxon>
        <taxon>Drosophilidae</taxon>
        <taxon>Drosophila</taxon>
        <taxon>Sophophora</taxon>
    </lineage>
</organism>
<dbReference type="GO" id="GO:0046872">
    <property type="term" value="F:metal ion binding"/>
    <property type="evidence" value="ECO:0007669"/>
    <property type="project" value="UniProtKB-KW"/>
</dbReference>
<sequence>MSSNQQQSPAAVAAAVASCRLRKQQRRRLAAFDFDHTIVSQNTDTVVRDLLPTEVTSAKVNELVENDCWTEYMAEVFRLLHEQQVSEARIRDTIRGIPEVPGFVRLIKHLAKRLHYDLIIISDSNSVFIDEWLRAHNLADCFVAIFTNPAEFVASGRLMVRAHHQQSDCKLSASNLCKGRVLEHFVIEQDLRRSIRYDHVFYVGDGNNDICPVLRQRACDFACARKGFAMEKHLLRNRSKLKLRAQLLIWKSGFDLMDQMLALPQLKTPQLQGDGEQTDQDADADADADGKVPEVARRASAVAGPTKSPN</sequence>
<dbReference type="InterPro" id="IPR023214">
    <property type="entry name" value="HAD_sf"/>
</dbReference>
<evidence type="ECO:0000313" key="11">
    <source>
        <dbReference type="RefSeq" id="XP_033169935.1"/>
    </source>
</evidence>
<dbReference type="PANTHER" id="PTHR20889">
    <property type="entry name" value="PHOSPHATASE, ORPHAN 1, 2"/>
    <property type="match status" value="1"/>
</dbReference>
<protein>
    <submittedName>
        <fullName evidence="11">Pyridoxal phosphate phosphatase PHOSPHO2</fullName>
    </submittedName>
</protein>
<dbReference type="GeneID" id="117147233"/>
<proteinExistence type="inferred from homology"/>
<dbReference type="PANTHER" id="PTHR20889:SF12">
    <property type="entry name" value="LP01149P"/>
    <property type="match status" value="1"/>
</dbReference>